<feature type="domain" description="Amino acid transporter transmembrane" evidence="6">
    <location>
        <begin position="4"/>
        <end position="109"/>
    </location>
</feature>
<feature type="transmembrane region" description="Helical" evidence="5">
    <location>
        <begin position="202"/>
        <end position="228"/>
    </location>
</feature>
<keyword evidence="3 5" id="KW-1133">Transmembrane helix</keyword>
<dbReference type="EMBL" id="JBJKFK010002424">
    <property type="protein sequence ID" value="KAL3311123.1"/>
    <property type="molecule type" value="Genomic_DNA"/>
</dbReference>
<keyword evidence="4 5" id="KW-0472">Membrane</keyword>
<dbReference type="Pfam" id="PF01490">
    <property type="entry name" value="Aa_trans"/>
    <property type="match status" value="1"/>
</dbReference>
<evidence type="ECO:0000256" key="1">
    <source>
        <dbReference type="ARBA" id="ARBA00004141"/>
    </source>
</evidence>
<evidence type="ECO:0000256" key="3">
    <source>
        <dbReference type="ARBA" id="ARBA00022989"/>
    </source>
</evidence>
<comment type="caution">
    <text evidence="7">The sequence shown here is derived from an EMBL/GenBank/DDBJ whole genome shotgun (WGS) entry which is preliminary data.</text>
</comment>
<dbReference type="AlphaFoldDB" id="A0ABD2PUH9"/>
<protein>
    <recommendedName>
        <fullName evidence="6">Amino acid transporter transmembrane domain-containing protein</fullName>
    </recommendedName>
</protein>
<keyword evidence="8" id="KW-1185">Reference proteome</keyword>
<name>A0ABD2PUH9_9PLAT</name>
<comment type="subcellular location">
    <subcellularLocation>
        <location evidence="1">Membrane</location>
        <topology evidence="1">Multi-pass membrane protein</topology>
    </subcellularLocation>
</comment>
<evidence type="ECO:0000313" key="8">
    <source>
        <dbReference type="Proteomes" id="UP001626550"/>
    </source>
</evidence>
<evidence type="ECO:0000256" key="5">
    <source>
        <dbReference type="SAM" id="Phobius"/>
    </source>
</evidence>
<evidence type="ECO:0000259" key="6">
    <source>
        <dbReference type="Pfam" id="PF01490"/>
    </source>
</evidence>
<organism evidence="7 8">
    <name type="scientific">Cichlidogyrus casuarinus</name>
    <dbReference type="NCBI Taxonomy" id="1844966"/>
    <lineage>
        <taxon>Eukaryota</taxon>
        <taxon>Metazoa</taxon>
        <taxon>Spiralia</taxon>
        <taxon>Lophotrochozoa</taxon>
        <taxon>Platyhelminthes</taxon>
        <taxon>Monogenea</taxon>
        <taxon>Monopisthocotylea</taxon>
        <taxon>Dactylogyridea</taxon>
        <taxon>Ancyrocephalidae</taxon>
        <taxon>Cichlidogyrus</taxon>
    </lineage>
</organism>
<dbReference type="PANTHER" id="PTHR22950:SF652">
    <property type="entry name" value="TRANSMEMBRANE AMINO ACID TRANSPORTER FAMILY PROTEIN"/>
    <property type="match status" value="1"/>
</dbReference>
<reference evidence="7 8" key="1">
    <citation type="submission" date="2024-11" db="EMBL/GenBank/DDBJ databases">
        <title>Adaptive evolution of stress response genes in parasites aligns with host niche diversity.</title>
        <authorList>
            <person name="Hahn C."/>
            <person name="Resl P."/>
        </authorList>
    </citation>
    <scope>NUCLEOTIDE SEQUENCE [LARGE SCALE GENOMIC DNA]</scope>
    <source>
        <strain evidence="7">EGGRZ-B1_66</strain>
        <tissue evidence="7">Body</tissue>
    </source>
</reference>
<evidence type="ECO:0000256" key="2">
    <source>
        <dbReference type="ARBA" id="ARBA00022692"/>
    </source>
</evidence>
<feature type="transmembrane region" description="Helical" evidence="5">
    <location>
        <begin position="64"/>
        <end position="84"/>
    </location>
</feature>
<proteinExistence type="predicted"/>
<dbReference type="PANTHER" id="PTHR22950">
    <property type="entry name" value="AMINO ACID TRANSPORTER"/>
    <property type="match status" value="1"/>
</dbReference>
<evidence type="ECO:0000256" key="4">
    <source>
        <dbReference type="ARBA" id="ARBA00023136"/>
    </source>
</evidence>
<feature type="transmembrane region" description="Helical" evidence="5">
    <location>
        <begin position="133"/>
        <end position="152"/>
    </location>
</feature>
<accession>A0ABD2PUH9</accession>
<keyword evidence="2 5" id="KW-0812">Transmembrane</keyword>
<feature type="transmembrane region" description="Helical" evidence="5">
    <location>
        <begin position="96"/>
        <end position="121"/>
    </location>
</feature>
<dbReference type="Proteomes" id="UP001626550">
    <property type="component" value="Unassembled WGS sequence"/>
</dbReference>
<feature type="transmembrane region" description="Helical" evidence="5">
    <location>
        <begin position="158"/>
        <end position="181"/>
    </location>
</feature>
<dbReference type="InterPro" id="IPR013057">
    <property type="entry name" value="AA_transpt_TM"/>
</dbReference>
<feature type="transmembrane region" description="Helical" evidence="5">
    <location>
        <begin position="25"/>
        <end position="44"/>
    </location>
</feature>
<dbReference type="GO" id="GO:0016020">
    <property type="term" value="C:membrane"/>
    <property type="evidence" value="ECO:0007669"/>
    <property type="project" value="UniProtKB-SubCell"/>
</dbReference>
<sequence length="229" mass="25333">MPVMALLICLPLSIPRDISFLRHASAMGVVCVFYLVALIFSLYFTDLPPPGPIKTHPDHWTDVFLVLPTICFGYQCHVCAISVYSSMKARPSLKHFAAASILAIIGAILALLSVIYDVSGWDKEQQERYGRRLSLVITVMCYTFNILLAVFVNDISVVINWLGALAAIFAYAGPGFIMFRLCAMEKAGELQDNHVSLGYSYYVRLTLSIFLIVVGSFLFGLTVSISAIY</sequence>
<gene>
    <name evidence="7" type="ORF">Ciccas_010300</name>
</gene>
<evidence type="ECO:0000313" key="7">
    <source>
        <dbReference type="EMBL" id="KAL3311123.1"/>
    </source>
</evidence>